<sequence>MPFSFLTANGATVRCGENVMAITLPKSLLLGLNREHLTLRDENCVATETSTHFTLKTTLTGCGTIARYRGKATVYSNTVMAIPVAGDAIITRVREIKIPFRCYYKNSGQAFAVGVEPDARKLVFNEDGKGNFTVALDMFPDERFSSAYTLKDYPVEVKLRQNLYFQASVKTKDKTLSVLAENCYSTPSKNRNHNDRYYLIKDGCPVDKTTAVVKSIKASMARFTTEAFKFIADHPFVFVHCEIRICDARNSNSRCAQGCITEIRERRDVRNDDVLYPLAQGPLTISSDMTLNLSSARKSALQACVLQAWKGWYCSRCLCNGGNIFALHCGNGMATKQKIPLSHCPHSEGYMLLLHFISKSHVYILLQLDILQSFGDI</sequence>
<dbReference type="PANTHER" id="PTHR14002">
    <property type="entry name" value="ENDOGLIN/TGF-BETA RECEPTOR TYPE III"/>
    <property type="match status" value="1"/>
</dbReference>
<keyword evidence="1" id="KW-0732">Signal</keyword>
<dbReference type="Pfam" id="PF23344">
    <property type="entry name" value="ZP-N"/>
    <property type="match status" value="1"/>
</dbReference>
<keyword evidence="2" id="KW-1015">Disulfide bond</keyword>
<organism evidence="5 6">
    <name type="scientific">Porites lobata</name>
    <dbReference type="NCBI Taxonomy" id="104759"/>
    <lineage>
        <taxon>Eukaryota</taxon>
        <taxon>Metazoa</taxon>
        <taxon>Cnidaria</taxon>
        <taxon>Anthozoa</taxon>
        <taxon>Hexacorallia</taxon>
        <taxon>Scleractinia</taxon>
        <taxon>Fungiina</taxon>
        <taxon>Poritidae</taxon>
        <taxon>Porites</taxon>
    </lineage>
</organism>
<dbReference type="Gene3D" id="2.60.40.4100">
    <property type="entry name" value="Zona pellucida, ZP-C domain"/>
    <property type="match status" value="1"/>
</dbReference>
<dbReference type="Proteomes" id="UP001159405">
    <property type="component" value="Unassembled WGS sequence"/>
</dbReference>
<dbReference type="PANTHER" id="PTHR14002:SF43">
    <property type="entry name" value="DELTA-LIKE PROTEIN"/>
    <property type="match status" value="1"/>
</dbReference>
<protein>
    <recommendedName>
        <fullName evidence="4">ZP domain-containing protein</fullName>
    </recommendedName>
</protein>
<proteinExistence type="predicted"/>
<evidence type="ECO:0000256" key="1">
    <source>
        <dbReference type="ARBA" id="ARBA00022729"/>
    </source>
</evidence>
<dbReference type="PRINTS" id="PR00023">
    <property type="entry name" value="ZPELLUCIDA"/>
</dbReference>
<dbReference type="PROSITE" id="PS51034">
    <property type="entry name" value="ZP_2"/>
    <property type="match status" value="1"/>
</dbReference>
<dbReference type="InterPro" id="IPR055355">
    <property type="entry name" value="ZP-C"/>
</dbReference>
<dbReference type="InterPro" id="IPR055356">
    <property type="entry name" value="ZP-N"/>
</dbReference>
<feature type="domain" description="ZP" evidence="4">
    <location>
        <begin position="14"/>
        <end position="262"/>
    </location>
</feature>
<evidence type="ECO:0000313" key="6">
    <source>
        <dbReference type="Proteomes" id="UP001159405"/>
    </source>
</evidence>
<dbReference type="InterPro" id="IPR042235">
    <property type="entry name" value="ZP-C_dom"/>
</dbReference>
<dbReference type="InterPro" id="IPR048290">
    <property type="entry name" value="ZP_chr"/>
</dbReference>
<name>A0ABN8PJF6_9CNID</name>
<evidence type="ECO:0000256" key="2">
    <source>
        <dbReference type="ARBA" id="ARBA00023157"/>
    </source>
</evidence>
<gene>
    <name evidence="5" type="ORF">PLOB_00044181</name>
</gene>
<accession>A0ABN8PJF6</accession>
<dbReference type="InterPro" id="IPR001507">
    <property type="entry name" value="ZP_dom"/>
</dbReference>
<dbReference type="EMBL" id="CALNXK010000074">
    <property type="protein sequence ID" value="CAH3144668.1"/>
    <property type="molecule type" value="Genomic_DNA"/>
</dbReference>
<reference evidence="5 6" key="1">
    <citation type="submission" date="2022-05" db="EMBL/GenBank/DDBJ databases">
        <authorList>
            <consortium name="Genoscope - CEA"/>
            <person name="William W."/>
        </authorList>
    </citation>
    <scope>NUCLEOTIDE SEQUENCE [LARGE SCALE GENOMIC DNA]</scope>
</reference>
<keyword evidence="6" id="KW-1185">Reference proteome</keyword>
<keyword evidence="3" id="KW-0325">Glycoprotein</keyword>
<dbReference type="Pfam" id="PF00100">
    <property type="entry name" value="Zona_pellucida"/>
    <property type="match status" value="1"/>
</dbReference>
<evidence type="ECO:0000313" key="5">
    <source>
        <dbReference type="EMBL" id="CAH3144668.1"/>
    </source>
</evidence>
<comment type="caution">
    <text evidence="5">The sequence shown here is derived from an EMBL/GenBank/DDBJ whole genome shotgun (WGS) entry which is preliminary data.</text>
</comment>
<dbReference type="SMART" id="SM00241">
    <property type="entry name" value="ZP"/>
    <property type="match status" value="1"/>
</dbReference>
<evidence type="ECO:0000259" key="4">
    <source>
        <dbReference type="PROSITE" id="PS51034"/>
    </source>
</evidence>
<evidence type="ECO:0000256" key="3">
    <source>
        <dbReference type="ARBA" id="ARBA00023180"/>
    </source>
</evidence>
<dbReference type="Gene3D" id="2.60.40.3210">
    <property type="entry name" value="Zona pellucida, ZP-N domain"/>
    <property type="match status" value="1"/>
</dbReference>